<dbReference type="OrthoDB" id="5412936at2759"/>
<evidence type="ECO:0008006" key="3">
    <source>
        <dbReference type="Google" id="ProtNLM"/>
    </source>
</evidence>
<gene>
    <name evidence="1" type="ORF">EV356DRAFT_500116</name>
</gene>
<protein>
    <recommendedName>
        <fullName evidence="3">GIY-YIG domain-containing protein</fullName>
    </recommendedName>
</protein>
<evidence type="ECO:0000313" key="2">
    <source>
        <dbReference type="Proteomes" id="UP000800092"/>
    </source>
</evidence>
<reference evidence="1" key="1">
    <citation type="journal article" date="2020" name="Stud. Mycol.">
        <title>101 Dothideomycetes genomes: a test case for predicting lifestyles and emergence of pathogens.</title>
        <authorList>
            <person name="Haridas S."/>
            <person name="Albert R."/>
            <person name="Binder M."/>
            <person name="Bloem J."/>
            <person name="Labutti K."/>
            <person name="Salamov A."/>
            <person name="Andreopoulos B."/>
            <person name="Baker S."/>
            <person name="Barry K."/>
            <person name="Bills G."/>
            <person name="Bluhm B."/>
            <person name="Cannon C."/>
            <person name="Castanera R."/>
            <person name="Culley D."/>
            <person name="Daum C."/>
            <person name="Ezra D."/>
            <person name="Gonzalez J."/>
            <person name="Henrissat B."/>
            <person name="Kuo A."/>
            <person name="Liang C."/>
            <person name="Lipzen A."/>
            <person name="Lutzoni F."/>
            <person name="Magnuson J."/>
            <person name="Mondo S."/>
            <person name="Nolan M."/>
            <person name="Ohm R."/>
            <person name="Pangilinan J."/>
            <person name="Park H.-J."/>
            <person name="Ramirez L."/>
            <person name="Alfaro M."/>
            <person name="Sun H."/>
            <person name="Tritt A."/>
            <person name="Yoshinaga Y."/>
            <person name="Zwiers L.-H."/>
            <person name="Turgeon B."/>
            <person name="Goodwin S."/>
            <person name="Spatafora J."/>
            <person name="Crous P."/>
            <person name="Grigoriev I."/>
        </authorList>
    </citation>
    <scope>NUCLEOTIDE SEQUENCE</scope>
    <source>
        <strain evidence="1">Tuck. ex Michener</strain>
    </source>
</reference>
<proteinExistence type="predicted"/>
<name>A0A6A6HC81_VIRVR</name>
<keyword evidence="2" id="KW-1185">Reference proteome</keyword>
<organism evidence="1 2">
    <name type="scientific">Viridothelium virens</name>
    <name type="common">Speckled blister lichen</name>
    <name type="synonym">Trypethelium virens</name>
    <dbReference type="NCBI Taxonomy" id="1048519"/>
    <lineage>
        <taxon>Eukaryota</taxon>
        <taxon>Fungi</taxon>
        <taxon>Dikarya</taxon>
        <taxon>Ascomycota</taxon>
        <taxon>Pezizomycotina</taxon>
        <taxon>Dothideomycetes</taxon>
        <taxon>Dothideomycetes incertae sedis</taxon>
        <taxon>Trypetheliales</taxon>
        <taxon>Trypetheliaceae</taxon>
        <taxon>Viridothelium</taxon>
    </lineage>
</organism>
<evidence type="ECO:0000313" key="1">
    <source>
        <dbReference type="EMBL" id="KAF2235602.1"/>
    </source>
</evidence>
<dbReference type="EMBL" id="ML991790">
    <property type="protein sequence ID" value="KAF2235602.1"/>
    <property type="molecule type" value="Genomic_DNA"/>
</dbReference>
<sequence length="277" mass="31794">MPSTPLFDGDIDSDHHLSILHGLIRKIGNGVKPWEPYIRYQTFVTEYGSDAVQATILESFTKAMRQLIESPRIEFNTIKSIHESQSFNVESHQGAGVYVHILYDPDRNVMKIYVGSANSIAQRIKTHRKELKSFRGSFGARPKRRRKKSLHYEFWLPSRVQDFWLVACDINPHQVQIGNPLNKATLASVLSITEMYVILLLRTLPQETLQEYLPKRCNLRPCGWTGLNDANPFRQYRSVTGSYSKGRSRFEGTWWRYADPAQGDRAATSTKCPSCQQ</sequence>
<dbReference type="CDD" id="cd00719">
    <property type="entry name" value="GIY-YIG_SF"/>
    <property type="match status" value="1"/>
</dbReference>
<dbReference type="AlphaFoldDB" id="A0A6A6HC81"/>
<accession>A0A6A6HC81</accession>
<dbReference type="Proteomes" id="UP000800092">
    <property type="component" value="Unassembled WGS sequence"/>
</dbReference>